<keyword evidence="5 8" id="KW-0687">Ribonucleoprotein</keyword>
<reference evidence="10 11" key="1">
    <citation type="submission" date="2015-07" db="EMBL/GenBank/DDBJ databases">
        <title>Genome sequence of Leptolinea tardivitalis DSM 16556.</title>
        <authorList>
            <person name="Hemp J."/>
            <person name="Ward L.M."/>
            <person name="Pace L.A."/>
            <person name="Fischer W.W."/>
        </authorList>
    </citation>
    <scope>NUCLEOTIDE SEQUENCE [LARGE SCALE GENOMIC DNA]</scope>
    <source>
        <strain evidence="10 11">YMTK-2</strain>
    </source>
</reference>
<comment type="similarity">
    <text evidence="1 8 9">Belongs to the universal ribosomal protein uS8 family.</text>
</comment>
<dbReference type="EMBL" id="LGCK01000010">
    <property type="protein sequence ID" value="KPL71526.1"/>
    <property type="molecule type" value="Genomic_DNA"/>
</dbReference>
<dbReference type="NCBIfam" id="NF001109">
    <property type="entry name" value="PRK00136.1"/>
    <property type="match status" value="1"/>
</dbReference>
<dbReference type="InterPro" id="IPR035987">
    <property type="entry name" value="Ribosomal_uS8_sf"/>
</dbReference>
<evidence type="ECO:0000256" key="6">
    <source>
        <dbReference type="ARBA" id="ARBA00035258"/>
    </source>
</evidence>
<keyword evidence="4 8" id="KW-0689">Ribosomal protein</keyword>
<dbReference type="RefSeq" id="WP_062420093.1">
    <property type="nucleotide sequence ID" value="NZ_BBYA01000001.1"/>
</dbReference>
<dbReference type="GO" id="GO:0019843">
    <property type="term" value="F:rRNA binding"/>
    <property type="evidence" value="ECO:0007669"/>
    <property type="project" value="UniProtKB-UniRule"/>
</dbReference>
<evidence type="ECO:0000256" key="3">
    <source>
        <dbReference type="ARBA" id="ARBA00022884"/>
    </source>
</evidence>
<sequence>MSVNDPISDMLTRIRNGVMIGQATVAMPRTRIKAEIARILKEEGYIEGYEEVESEDNGKQAVLRVKLKYVGERRSRKPVITGLERVSRPGRRVYTQKQDIPWVLSGMGISILSTPKGIMTGQRARQLGVGGEILCKVW</sequence>
<dbReference type="FunFam" id="3.30.1490.10:FF:000001">
    <property type="entry name" value="30S ribosomal protein S8"/>
    <property type="match status" value="1"/>
</dbReference>
<evidence type="ECO:0000256" key="4">
    <source>
        <dbReference type="ARBA" id="ARBA00022980"/>
    </source>
</evidence>
<dbReference type="AlphaFoldDB" id="A0A0P6XJP3"/>
<evidence type="ECO:0000256" key="5">
    <source>
        <dbReference type="ARBA" id="ARBA00023274"/>
    </source>
</evidence>
<keyword evidence="3 8" id="KW-0694">RNA-binding</keyword>
<organism evidence="10 11">
    <name type="scientific">Leptolinea tardivitalis</name>
    <dbReference type="NCBI Taxonomy" id="229920"/>
    <lineage>
        <taxon>Bacteria</taxon>
        <taxon>Bacillati</taxon>
        <taxon>Chloroflexota</taxon>
        <taxon>Anaerolineae</taxon>
        <taxon>Anaerolineales</taxon>
        <taxon>Anaerolineaceae</taxon>
        <taxon>Leptolinea</taxon>
    </lineage>
</organism>
<proteinExistence type="inferred from homology"/>
<dbReference type="FunFam" id="3.30.1370.30:FF:000002">
    <property type="entry name" value="30S ribosomal protein S8"/>
    <property type="match status" value="1"/>
</dbReference>
<evidence type="ECO:0000256" key="2">
    <source>
        <dbReference type="ARBA" id="ARBA00022730"/>
    </source>
</evidence>
<dbReference type="InterPro" id="IPR000630">
    <property type="entry name" value="Ribosomal_uS8"/>
</dbReference>
<dbReference type="Gene3D" id="3.30.1490.10">
    <property type="match status" value="1"/>
</dbReference>
<dbReference type="HAMAP" id="MF_01302_B">
    <property type="entry name" value="Ribosomal_uS8_B"/>
    <property type="match status" value="1"/>
</dbReference>
<evidence type="ECO:0000313" key="11">
    <source>
        <dbReference type="Proteomes" id="UP000050430"/>
    </source>
</evidence>
<dbReference type="OrthoDB" id="9802617at2"/>
<evidence type="ECO:0000256" key="7">
    <source>
        <dbReference type="ARBA" id="ARBA00046740"/>
    </source>
</evidence>
<protein>
    <recommendedName>
        <fullName evidence="6 8">Small ribosomal subunit protein uS8</fullName>
    </recommendedName>
</protein>
<dbReference type="PROSITE" id="PS00053">
    <property type="entry name" value="RIBOSOMAL_S8"/>
    <property type="match status" value="1"/>
</dbReference>
<comment type="subunit">
    <text evidence="7 8">Part of the 30S ribosomal subunit. Contacts proteins S5 and S12.</text>
</comment>
<dbReference type="SUPFAM" id="SSF56047">
    <property type="entry name" value="Ribosomal protein S8"/>
    <property type="match status" value="1"/>
</dbReference>
<dbReference type="STRING" id="229920.ADM99_08495"/>
<dbReference type="GO" id="GO:0005737">
    <property type="term" value="C:cytoplasm"/>
    <property type="evidence" value="ECO:0007669"/>
    <property type="project" value="UniProtKB-ARBA"/>
</dbReference>
<keyword evidence="11" id="KW-1185">Reference proteome</keyword>
<accession>A0A0P6XJP3</accession>
<dbReference type="GO" id="GO:0003735">
    <property type="term" value="F:structural constituent of ribosome"/>
    <property type="evidence" value="ECO:0007669"/>
    <property type="project" value="InterPro"/>
</dbReference>
<evidence type="ECO:0000313" key="10">
    <source>
        <dbReference type="EMBL" id="KPL71526.1"/>
    </source>
</evidence>
<dbReference type="GO" id="GO:0005840">
    <property type="term" value="C:ribosome"/>
    <property type="evidence" value="ECO:0007669"/>
    <property type="project" value="UniProtKB-KW"/>
</dbReference>
<evidence type="ECO:0000256" key="9">
    <source>
        <dbReference type="RuleBase" id="RU003660"/>
    </source>
</evidence>
<dbReference type="GO" id="GO:0006412">
    <property type="term" value="P:translation"/>
    <property type="evidence" value="ECO:0007669"/>
    <property type="project" value="UniProtKB-UniRule"/>
</dbReference>
<dbReference type="Pfam" id="PF00410">
    <property type="entry name" value="Ribosomal_S8"/>
    <property type="match status" value="1"/>
</dbReference>
<gene>
    <name evidence="8" type="primary">rpsH</name>
    <name evidence="10" type="ORF">ADM99_08495</name>
</gene>
<dbReference type="GO" id="GO:1990904">
    <property type="term" value="C:ribonucleoprotein complex"/>
    <property type="evidence" value="ECO:0007669"/>
    <property type="project" value="UniProtKB-KW"/>
</dbReference>
<dbReference type="Gene3D" id="3.30.1370.30">
    <property type="match status" value="1"/>
</dbReference>
<comment type="function">
    <text evidence="8">One of the primary rRNA binding proteins, it binds directly to 16S rRNA central domain where it helps coordinate assembly of the platform of the 30S subunit.</text>
</comment>
<evidence type="ECO:0000256" key="1">
    <source>
        <dbReference type="ARBA" id="ARBA00006471"/>
    </source>
</evidence>
<name>A0A0P6XJP3_9CHLR</name>
<keyword evidence="2 8" id="KW-0699">rRNA-binding</keyword>
<dbReference type="InterPro" id="IPR047863">
    <property type="entry name" value="Ribosomal_uS8_CS"/>
</dbReference>
<dbReference type="PATRIC" id="fig|229920.5.peg.1600"/>
<dbReference type="Proteomes" id="UP000050430">
    <property type="component" value="Unassembled WGS sequence"/>
</dbReference>
<dbReference type="PANTHER" id="PTHR11758">
    <property type="entry name" value="40S RIBOSOMAL PROTEIN S15A"/>
    <property type="match status" value="1"/>
</dbReference>
<evidence type="ECO:0000256" key="8">
    <source>
        <dbReference type="HAMAP-Rule" id="MF_01302"/>
    </source>
</evidence>
<comment type="caution">
    <text evidence="10">The sequence shown here is derived from an EMBL/GenBank/DDBJ whole genome shotgun (WGS) entry which is preliminary data.</text>
</comment>